<organism evidence="2 3">
    <name type="scientific">Ficus carica</name>
    <name type="common">Common fig</name>
    <dbReference type="NCBI Taxonomy" id="3494"/>
    <lineage>
        <taxon>Eukaryota</taxon>
        <taxon>Viridiplantae</taxon>
        <taxon>Streptophyta</taxon>
        <taxon>Embryophyta</taxon>
        <taxon>Tracheophyta</taxon>
        <taxon>Spermatophyta</taxon>
        <taxon>Magnoliopsida</taxon>
        <taxon>eudicotyledons</taxon>
        <taxon>Gunneridae</taxon>
        <taxon>Pentapetalae</taxon>
        <taxon>rosids</taxon>
        <taxon>fabids</taxon>
        <taxon>Rosales</taxon>
        <taxon>Moraceae</taxon>
        <taxon>Ficeae</taxon>
        <taxon>Ficus</taxon>
    </lineage>
</organism>
<feature type="compositionally biased region" description="Basic and acidic residues" evidence="1">
    <location>
        <begin position="47"/>
        <end position="56"/>
    </location>
</feature>
<gene>
    <name evidence="2" type="ORF">TIFTF001_026080</name>
</gene>
<dbReference type="AlphaFoldDB" id="A0AA88AP08"/>
<sequence length="118" mass="12376">MRVSPGHGTTEEDADESLLAQLRDDVKNKHHFNTPILDLAPSTATTEKQKNQEKLVLEGPNPEETTTASSGGGGSAVEAKPSGSASTTSGSGASNERILTDKHWNYTVLAGLVIAFEA</sequence>
<comment type="caution">
    <text evidence="2">The sequence shown here is derived from an EMBL/GenBank/DDBJ whole genome shotgun (WGS) entry which is preliminary data.</text>
</comment>
<name>A0AA88AP08_FICCA</name>
<keyword evidence="3" id="KW-1185">Reference proteome</keyword>
<feature type="compositionally biased region" description="Low complexity" evidence="1">
    <location>
        <begin position="76"/>
        <end position="94"/>
    </location>
</feature>
<accession>A0AA88AP08</accession>
<dbReference type="EMBL" id="BTGU01000067">
    <property type="protein sequence ID" value="GMN56972.1"/>
    <property type="molecule type" value="Genomic_DNA"/>
</dbReference>
<evidence type="ECO:0000313" key="2">
    <source>
        <dbReference type="EMBL" id="GMN56972.1"/>
    </source>
</evidence>
<protein>
    <submittedName>
        <fullName evidence="2">Uncharacterized protein</fullName>
    </submittedName>
</protein>
<evidence type="ECO:0000313" key="3">
    <source>
        <dbReference type="Proteomes" id="UP001187192"/>
    </source>
</evidence>
<evidence type="ECO:0000256" key="1">
    <source>
        <dbReference type="SAM" id="MobiDB-lite"/>
    </source>
</evidence>
<dbReference type="Proteomes" id="UP001187192">
    <property type="component" value="Unassembled WGS sequence"/>
</dbReference>
<proteinExistence type="predicted"/>
<reference evidence="2" key="1">
    <citation type="submission" date="2023-07" db="EMBL/GenBank/DDBJ databases">
        <title>draft genome sequence of fig (Ficus carica).</title>
        <authorList>
            <person name="Takahashi T."/>
            <person name="Nishimura K."/>
        </authorList>
    </citation>
    <scope>NUCLEOTIDE SEQUENCE</scope>
</reference>
<feature type="region of interest" description="Disordered" evidence="1">
    <location>
        <begin position="33"/>
        <end position="100"/>
    </location>
</feature>